<name>A0A5C8ZQD2_9GAMM</name>
<gene>
    <name evidence="1" type="ORF">FV139_19445</name>
</gene>
<evidence type="ECO:0000313" key="2">
    <source>
        <dbReference type="Proteomes" id="UP000321039"/>
    </source>
</evidence>
<protein>
    <recommendedName>
        <fullName evidence="3">Tetratricopeptide repeat protein</fullName>
    </recommendedName>
</protein>
<dbReference type="Proteomes" id="UP000321039">
    <property type="component" value="Unassembled WGS sequence"/>
</dbReference>
<evidence type="ECO:0008006" key="3">
    <source>
        <dbReference type="Google" id="ProtNLM"/>
    </source>
</evidence>
<proteinExistence type="predicted"/>
<dbReference type="AlphaFoldDB" id="A0A5C8ZQD2"/>
<organism evidence="1 2">
    <name type="scientific">Parahaliea maris</name>
    <dbReference type="NCBI Taxonomy" id="2716870"/>
    <lineage>
        <taxon>Bacteria</taxon>
        <taxon>Pseudomonadati</taxon>
        <taxon>Pseudomonadota</taxon>
        <taxon>Gammaproteobacteria</taxon>
        <taxon>Cellvibrionales</taxon>
        <taxon>Halieaceae</taxon>
        <taxon>Parahaliea</taxon>
    </lineage>
</organism>
<accession>A0A5C8ZQD2</accession>
<evidence type="ECO:0000313" key="1">
    <source>
        <dbReference type="EMBL" id="TXS89902.1"/>
    </source>
</evidence>
<dbReference type="EMBL" id="VRZA01000009">
    <property type="protein sequence ID" value="TXS89902.1"/>
    <property type="molecule type" value="Genomic_DNA"/>
</dbReference>
<dbReference type="Gene3D" id="1.25.40.10">
    <property type="entry name" value="Tetratricopeptide repeat domain"/>
    <property type="match status" value="1"/>
</dbReference>
<reference evidence="1 2" key="1">
    <citation type="submission" date="2019-08" db="EMBL/GenBank/DDBJ databases">
        <title>Parahaliea maris sp. nov., isolated from the surface seawater.</title>
        <authorList>
            <person name="Liu Y."/>
        </authorList>
    </citation>
    <scope>NUCLEOTIDE SEQUENCE [LARGE SCALE GENOMIC DNA]</scope>
    <source>
        <strain evidence="1 2">HSLHS9</strain>
    </source>
</reference>
<dbReference type="RefSeq" id="WP_148070151.1">
    <property type="nucleotide sequence ID" value="NZ_VRZA01000009.1"/>
</dbReference>
<sequence length="287" mass="31522">MTTLKTAAGRGAAVGAILGLTWAGALVVREAAAAIYAVPALQLMEQWQEDRVAAQAVAMAEAARASMAAGHSAEDGAELSVSPEEVPFSPDPRDWDTARAALEKALALAPGNPELHANRGRLYQFRFEDRSLPLDDIRRGAEQALASFEQAASLRPTWPYHWWDIARTEYVLQRTYQPEFYRALDNVTRFGPWLEDVQLFAADLALEHWGDLQAESRTLALANIDRALGRNPEIASSMVASYQAWDPVCEASRQASGDYLQIAQYCVLATQRTFTPDGSDDLNTVGR</sequence>
<dbReference type="SUPFAM" id="SSF48452">
    <property type="entry name" value="TPR-like"/>
    <property type="match status" value="1"/>
</dbReference>
<comment type="caution">
    <text evidence="1">The sequence shown here is derived from an EMBL/GenBank/DDBJ whole genome shotgun (WGS) entry which is preliminary data.</text>
</comment>
<keyword evidence="2" id="KW-1185">Reference proteome</keyword>
<dbReference type="InterPro" id="IPR011990">
    <property type="entry name" value="TPR-like_helical_dom_sf"/>
</dbReference>